<proteinExistence type="predicted"/>
<gene>
    <name evidence="2" type="ORF">ENV82_04350</name>
</gene>
<evidence type="ECO:0000259" key="1">
    <source>
        <dbReference type="Pfam" id="PF14332"/>
    </source>
</evidence>
<evidence type="ECO:0000313" key="2">
    <source>
        <dbReference type="EMBL" id="HGW60641.1"/>
    </source>
</evidence>
<protein>
    <submittedName>
        <fullName evidence="2">DUF4388 domain-containing protein</fullName>
    </submittedName>
</protein>
<dbReference type="PANTHER" id="PTHR36304">
    <property type="entry name" value="DOMAIN GTPASE-ACTIVATING PROTEIN, PUTATIVE-RELATED-RELATED"/>
    <property type="match status" value="1"/>
</dbReference>
<accession>A0A7C4Y4D8</accession>
<dbReference type="EMBL" id="DTHV01000134">
    <property type="protein sequence ID" value="HGW60641.1"/>
    <property type="molecule type" value="Genomic_DNA"/>
</dbReference>
<dbReference type="AlphaFoldDB" id="A0A7C4Y4D8"/>
<dbReference type="PANTHER" id="PTHR36304:SF4">
    <property type="entry name" value="DUF4388 DOMAIN-CONTAINING PROTEIN"/>
    <property type="match status" value="1"/>
</dbReference>
<organism evidence="2">
    <name type="scientific">Caldisericum exile</name>
    <dbReference type="NCBI Taxonomy" id="693075"/>
    <lineage>
        <taxon>Bacteria</taxon>
        <taxon>Pseudomonadati</taxon>
        <taxon>Caldisericota/Cryosericota group</taxon>
        <taxon>Caldisericota</taxon>
        <taxon>Caldisericia</taxon>
        <taxon>Caldisericales</taxon>
        <taxon>Caldisericaceae</taxon>
        <taxon>Caldisericum</taxon>
    </lineage>
</organism>
<dbReference type="Pfam" id="PF14332">
    <property type="entry name" value="DUF4388"/>
    <property type="match status" value="1"/>
</dbReference>
<feature type="domain" description="PatA-like N-terminal" evidence="1">
    <location>
        <begin position="4"/>
        <end position="107"/>
    </location>
</feature>
<reference evidence="2" key="1">
    <citation type="journal article" date="2020" name="mSystems">
        <title>Genome- and Community-Level Interaction Insights into Carbon Utilization and Element Cycling Functions of Hydrothermarchaeota in Hydrothermal Sediment.</title>
        <authorList>
            <person name="Zhou Z."/>
            <person name="Liu Y."/>
            <person name="Xu W."/>
            <person name="Pan J."/>
            <person name="Luo Z.H."/>
            <person name="Li M."/>
        </authorList>
    </citation>
    <scope>NUCLEOTIDE SEQUENCE [LARGE SCALE GENOMIC DNA]</scope>
    <source>
        <strain evidence="2">SpSt-794</strain>
    </source>
</reference>
<sequence>MSLSGSLKEAKLDAIISLLHSMGKSGILTFSWKDENGTPHSGTIAIFEGLPIQAETERFNGIPAIEEIATSNGDFTFTSQDVTVDKKTKPLNFEEVVELIQKTLDRWDKLKSVFPSMQTTLNYSTSDASSITLSPQEFSIISLLLKEPGITIQDLIHKASLPPLEVLQSLESLLEKRIIATGSPSAILTESQYVEILETVVSYAGAGAGKVVKNYFHIGMKEEEVTTNLPQFENEIATLVGKNLGKRLTEKIQSILSKK</sequence>
<dbReference type="InterPro" id="IPR025497">
    <property type="entry name" value="PatA-like_N"/>
</dbReference>
<name>A0A7C4Y4D8_9BACT</name>
<comment type="caution">
    <text evidence="2">The sequence shown here is derived from an EMBL/GenBank/DDBJ whole genome shotgun (WGS) entry which is preliminary data.</text>
</comment>